<dbReference type="InterPro" id="IPR050369">
    <property type="entry name" value="RBOH/FRE"/>
</dbReference>
<dbReference type="PANTHER" id="PTHR11972:SF153">
    <property type="entry name" value="SUPEROXIDE-GENERATING NADPH OXIDASE HEAVY CHAIN SUBUNIT A"/>
    <property type="match status" value="1"/>
</dbReference>
<evidence type="ECO:0000313" key="4">
    <source>
        <dbReference type="Proteomes" id="UP000708148"/>
    </source>
</evidence>
<dbReference type="Gene3D" id="3.40.50.80">
    <property type="entry name" value="Nucleotide-binding domain of ferredoxin-NADP reductase (FNR) module"/>
    <property type="match status" value="1"/>
</dbReference>
<dbReference type="EMBL" id="CAJHUC010001906">
    <property type="protein sequence ID" value="CAD7702660.1"/>
    <property type="molecule type" value="Genomic_DNA"/>
</dbReference>
<organism evidence="3 4">
    <name type="scientific">Ostreobium quekettii</name>
    <dbReference type="NCBI Taxonomy" id="121088"/>
    <lineage>
        <taxon>Eukaryota</taxon>
        <taxon>Viridiplantae</taxon>
        <taxon>Chlorophyta</taxon>
        <taxon>core chlorophytes</taxon>
        <taxon>Ulvophyceae</taxon>
        <taxon>TCBD clade</taxon>
        <taxon>Bryopsidales</taxon>
        <taxon>Ostreobineae</taxon>
        <taxon>Ostreobiaceae</taxon>
        <taxon>Ostreobium</taxon>
    </lineage>
</organism>
<dbReference type="InterPro" id="IPR013121">
    <property type="entry name" value="Fe_red_NAD-bd_6"/>
</dbReference>
<dbReference type="GO" id="GO:0016491">
    <property type="term" value="F:oxidoreductase activity"/>
    <property type="evidence" value="ECO:0007669"/>
    <property type="project" value="UniProtKB-KW"/>
</dbReference>
<accession>A0A8S1JFD0</accession>
<proteinExistence type="predicted"/>
<dbReference type="GO" id="GO:0005886">
    <property type="term" value="C:plasma membrane"/>
    <property type="evidence" value="ECO:0007669"/>
    <property type="project" value="TreeGrafter"/>
</dbReference>
<evidence type="ECO:0000259" key="2">
    <source>
        <dbReference type="Pfam" id="PF08030"/>
    </source>
</evidence>
<protein>
    <recommendedName>
        <fullName evidence="2">Ferric reductase NAD binding domain-containing protein</fullName>
    </recommendedName>
</protein>
<dbReference type="OrthoDB" id="167398at2759"/>
<feature type="domain" description="Ferric reductase NAD binding" evidence="2">
    <location>
        <begin position="10"/>
        <end position="65"/>
    </location>
</feature>
<name>A0A8S1JFD0_9CHLO</name>
<sequence>MAQILYHKDTGIDIITGVAATTLTKFGRPNWQSVFNAMKAKHPKTTVGVLFCGAPLLGKVLRKLCIKFSQGSKTKFEFVSEKF</sequence>
<gene>
    <name evidence="3" type="ORF">OSTQU699_LOCUS8016</name>
</gene>
<reference evidence="3" key="1">
    <citation type="submission" date="2020-12" db="EMBL/GenBank/DDBJ databases">
        <authorList>
            <person name="Iha C."/>
        </authorList>
    </citation>
    <scope>NUCLEOTIDE SEQUENCE</scope>
</reference>
<evidence type="ECO:0000256" key="1">
    <source>
        <dbReference type="ARBA" id="ARBA00023002"/>
    </source>
</evidence>
<evidence type="ECO:0000313" key="3">
    <source>
        <dbReference type="EMBL" id="CAD7702660.1"/>
    </source>
</evidence>
<dbReference type="InterPro" id="IPR039261">
    <property type="entry name" value="FNR_nucleotide-bd"/>
</dbReference>
<comment type="caution">
    <text evidence="3">The sequence shown here is derived from an EMBL/GenBank/DDBJ whole genome shotgun (WGS) entry which is preliminary data.</text>
</comment>
<dbReference type="Pfam" id="PF08030">
    <property type="entry name" value="NAD_binding_6"/>
    <property type="match status" value="1"/>
</dbReference>
<keyword evidence="1" id="KW-0560">Oxidoreductase</keyword>
<dbReference type="Proteomes" id="UP000708148">
    <property type="component" value="Unassembled WGS sequence"/>
</dbReference>
<dbReference type="PANTHER" id="PTHR11972">
    <property type="entry name" value="NADPH OXIDASE"/>
    <property type="match status" value="1"/>
</dbReference>
<keyword evidence="4" id="KW-1185">Reference proteome</keyword>
<dbReference type="AlphaFoldDB" id="A0A8S1JFD0"/>